<protein>
    <submittedName>
        <fullName evidence="2">Uncharacterized protein</fullName>
    </submittedName>
</protein>
<dbReference type="RefSeq" id="WP_075742978.1">
    <property type="nucleotide sequence ID" value="NZ_CP016076.1"/>
</dbReference>
<gene>
    <name evidence="2" type="ORF">UA74_28585</name>
</gene>
<evidence type="ECO:0000313" key="3">
    <source>
        <dbReference type="Proteomes" id="UP000185511"/>
    </source>
</evidence>
<evidence type="ECO:0000313" key="2">
    <source>
        <dbReference type="EMBL" id="APU17716.1"/>
    </source>
</evidence>
<dbReference type="EMBL" id="CP016076">
    <property type="protein sequence ID" value="APU17716.1"/>
    <property type="molecule type" value="Genomic_DNA"/>
</dbReference>
<proteinExistence type="predicted"/>
<dbReference type="AlphaFoldDB" id="A0AAC9LHC5"/>
<accession>A0AAC9LHC5</accession>
<keyword evidence="3" id="KW-1185">Reference proteome</keyword>
<name>A0AAC9LHC5_9PSEU</name>
<dbReference type="KEGG" id="acad:UA74_28585"/>
<dbReference type="Proteomes" id="UP000185511">
    <property type="component" value="Chromosome"/>
</dbReference>
<feature type="compositionally biased region" description="Basic and acidic residues" evidence="1">
    <location>
        <begin position="121"/>
        <end position="135"/>
    </location>
</feature>
<feature type="region of interest" description="Disordered" evidence="1">
    <location>
        <begin position="97"/>
        <end position="144"/>
    </location>
</feature>
<organism evidence="2 3">
    <name type="scientific">Actinoalloteichus fjordicus</name>
    <dbReference type="NCBI Taxonomy" id="1612552"/>
    <lineage>
        <taxon>Bacteria</taxon>
        <taxon>Bacillati</taxon>
        <taxon>Actinomycetota</taxon>
        <taxon>Actinomycetes</taxon>
        <taxon>Pseudonocardiales</taxon>
        <taxon>Pseudonocardiaceae</taxon>
        <taxon>Actinoalloteichus</taxon>
    </lineage>
</organism>
<sequence>MTSMPEVIARLRAALTGLRPDELREIHHHLTDNLQPLLTQLATETTNPDLAATPELLANALTAIGNAADLYDHATHLTHSYIADHDTEPAISVAATGRTTESAPPHEKAAPAQPGRWKGKTATEHARTNGEDIGRKAPGSKKYATREVRSVAELDEIFMELSRSGEKIDLPHLQGGR</sequence>
<reference evidence="3" key="1">
    <citation type="submission" date="2016-06" db="EMBL/GenBank/DDBJ databases">
        <title>Complete genome sequence of Actinoalloteichus fjordicus DSM 46855 (=ADI127-17), type strain of the new species Actinoalloteichus fjordicus.</title>
        <authorList>
            <person name="Ruckert C."/>
            <person name="Nouioui I."/>
            <person name="Willmese J."/>
            <person name="van Wezel G."/>
            <person name="Klenk H.-P."/>
            <person name="Kalinowski J."/>
            <person name="Zotchev S.B."/>
        </authorList>
    </citation>
    <scope>NUCLEOTIDE SEQUENCE [LARGE SCALE GENOMIC DNA]</scope>
    <source>
        <strain evidence="3">ADI127-7</strain>
    </source>
</reference>
<evidence type="ECO:0000256" key="1">
    <source>
        <dbReference type="SAM" id="MobiDB-lite"/>
    </source>
</evidence>